<sequence length="330" mass="36453">MAAPVLTMACQAYDRMQPLRDGTVRVAGADLNFLDLPVEETFFRMLGFAEFDIAELSLSSYVLTLDRDAPFVAVPVFPSRAFRHSGIYVRADSPLTDPADLAGKTVGVPEYQITASVWIRGILAEHHGVPVSSVRYRTGGLDQPGRVEKVRLDLPPDVDVAPIGPADTLSQLLLDGELDAVYTARNPGPFNTPGGGGVRRLLADPAAVEREYHARTGIFPIMHTLVIRRDVYERHRWLARELVKACTAAKQVGLAGIGETAALRYALPWLWSEVERTRSALGDDWWPYGLEANRTTLATFLRYSHEQGLAARRYEPEELFAPESLAEVVV</sequence>
<dbReference type="Proteomes" id="UP000219514">
    <property type="component" value="Unassembled WGS sequence"/>
</dbReference>
<dbReference type="EMBL" id="OBDO01000001">
    <property type="protein sequence ID" value="SNX94789.1"/>
    <property type="molecule type" value="Genomic_DNA"/>
</dbReference>
<evidence type="ECO:0000313" key="1">
    <source>
        <dbReference type="EMBL" id="SNX94789.1"/>
    </source>
</evidence>
<organism evidence="1 2">
    <name type="scientific">Geodermatophilus sabuli</name>
    <dbReference type="NCBI Taxonomy" id="1564158"/>
    <lineage>
        <taxon>Bacteria</taxon>
        <taxon>Bacillati</taxon>
        <taxon>Actinomycetota</taxon>
        <taxon>Actinomycetes</taxon>
        <taxon>Geodermatophilales</taxon>
        <taxon>Geodermatophilaceae</taxon>
        <taxon>Geodermatophilus</taxon>
    </lineage>
</organism>
<dbReference type="AlphaFoldDB" id="A0A285E6P1"/>
<keyword evidence="2" id="KW-1185">Reference proteome</keyword>
<proteinExistence type="predicted"/>
<reference evidence="1 2" key="1">
    <citation type="submission" date="2017-09" db="EMBL/GenBank/DDBJ databases">
        <authorList>
            <person name="Ehlers B."/>
            <person name="Leendertz F.H."/>
        </authorList>
    </citation>
    <scope>NUCLEOTIDE SEQUENCE [LARGE SCALE GENOMIC DNA]</scope>
    <source>
        <strain evidence="1 2">DSM 46844</strain>
    </source>
</reference>
<dbReference type="Gene3D" id="3.40.190.10">
    <property type="entry name" value="Periplasmic binding protein-like II"/>
    <property type="match status" value="1"/>
</dbReference>
<evidence type="ECO:0000313" key="2">
    <source>
        <dbReference type="Proteomes" id="UP000219514"/>
    </source>
</evidence>
<accession>A0A285E6P1</accession>
<dbReference type="RefSeq" id="WP_097204203.1">
    <property type="nucleotide sequence ID" value="NZ_JACHXB010000001.1"/>
</dbReference>
<name>A0A285E6P1_9ACTN</name>
<protein>
    <submittedName>
        <fullName evidence="1">4,5-dihydroxyphthalate decarboxylase</fullName>
    </submittedName>
</protein>
<dbReference type="OrthoDB" id="3805543at2"/>
<dbReference type="SUPFAM" id="SSF53850">
    <property type="entry name" value="Periplasmic binding protein-like II"/>
    <property type="match status" value="1"/>
</dbReference>
<gene>
    <name evidence="1" type="ORF">SAMN06893097_101586</name>
</gene>